<keyword evidence="3" id="KW-1185">Reference proteome</keyword>
<evidence type="ECO:0000259" key="1">
    <source>
        <dbReference type="Pfam" id="PF01814"/>
    </source>
</evidence>
<dbReference type="Proteomes" id="UP000737171">
    <property type="component" value="Unassembled WGS sequence"/>
</dbReference>
<accession>A0ABX2EB96</accession>
<name>A0ABX2EB96_9BURK</name>
<dbReference type="InterPro" id="IPR012312">
    <property type="entry name" value="Hemerythrin-like"/>
</dbReference>
<protein>
    <recommendedName>
        <fullName evidence="1">Hemerythrin-like domain-containing protein</fullName>
    </recommendedName>
</protein>
<dbReference type="Gene3D" id="1.20.120.520">
    <property type="entry name" value="nmb1532 protein domain like"/>
    <property type="match status" value="1"/>
</dbReference>
<comment type="caution">
    <text evidence="2">The sequence shown here is derived from an EMBL/GenBank/DDBJ whole genome shotgun (WGS) entry which is preliminary data.</text>
</comment>
<gene>
    <name evidence="2" type="ORF">HLB44_04105</name>
</gene>
<sequence>MDPNATLPPGTRRQPRYDLYTATHRALRLFMTETLARVGRLDVNDRHELTTALNEVDALLRLARLHLAHENQYVHAAIEACQPGATQAIGEEHVEQIETMDGLHAEAQALANLPTTPAALRLYQHLVRFVAESFDHMLAEETELNPLLWSHYRDEQLLEIEQRIADATTPTDRALLLRWLVPAITPIERAWRFAQLQRQLKTADFDAALVTAQSVLDARAWNKLKWALGLNAVA</sequence>
<evidence type="ECO:0000313" key="3">
    <source>
        <dbReference type="Proteomes" id="UP000737171"/>
    </source>
</evidence>
<dbReference type="Pfam" id="PF01814">
    <property type="entry name" value="Hemerythrin"/>
    <property type="match status" value="1"/>
</dbReference>
<dbReference type="EMBL" id="JABRWJ010000001">
    <property type="protein sequence ID" value="NRF66158.1"/>
    <property type="molecule type" value="Genomic_DNA"/>
</dbReference>
<proteinExistence type="predicted"/>
<evidence type="ECO:0000313" key="2">
    <source>
        <dbReference type="EMBL" id="NRF66158.1"/>
    </source>
</evidence>
<feature type="domain" description="Hemerythrin-like" evidence="1">
    <location>
        <begin position="18"/>
        <end position="148"/>
    </location>
</feature>
<organism evidence="2 3">
    <name type="scientific">Pseudaquabacterium terrae</name>
    <dbReference type="NCBI Taxonomy" id="2732868"/>
    <lineage>
        <taxon>Bacteria</taxon>
        <taxon>Pseudomonadati</taxon>
        <taxon>Pseudomonadota</taxon>
        <taxon>Betaproteobacteria</taxon>
        <taxon>Burkholderiales</taxon>
        <taxon>Sphaerotilaceae</taxon>
        <taxon>Pseudaquabacterium</taxon>
    </lineage>
</organism>
<dbReference type="RefSeq" id="WP_173120831.1">
    <property type="nucleotide sequence ID" value="NZ_JABRWJ010000001.1"/>
</dbReference>
<reference evidence="2 3" key="1">
    <citation type="submission" date="2020-05" db="EMBL/GenBank/DDBJ databases">
        <title>Aquincola sp. isolate from soil.</title>
        <authorList>
            <person name="Han J."/>
            <person name="Kim D.-U."/>
        </authorList>
    </citation>
    <scope>NUCLEOTIDE SEQUENCE [LARGE SCALE GENOMIC DNA]</scope>
    <source>
        <strain evidence="2 3">S2</strain>
    </source>
</reference>